<dbReference type="PANTHER" id="PTHR48125:SF12">
    <property type="entry name" value="AT HOOK TRANSCRIPTION FACTOR FAMILY-RELATED"/>
    <property type="match status" value="1"/>
</dbReference>
<sequence>MTIDLRCGGEKRRRVERKEEDYEKQDSPQKDSFLSKLKVPHKLPAKIRSPFTRRKHKDEITPTTPSDNNTQRNTHHHHHHHSTPSTHAPVAPRRTKSQSKKSTISALIASSQIDVLSTPDAPQTPPAAPTAGSPSTSSADLDSQDSQPTPPPRKSRKSQKVRLKDTKQKFPTVDSDRVEQPAAAPSRKPNSPTKAFSLPLTQSDSVCESLEFPQHDQLKRGSEFGVFSKQAEPYTSAAVVEDIAFENVSFSEEDQSLGELNRCIDSLDNLSVSVTIAEKTHLDRSGDLVNDEDMDAESRKQELEKMRLRFFDKRDAAAESAAAAATSVTSPLLDLYPTNTHNFDFDSDGFYEDHSHGSILNTDHKTTITISRPEDRHSIQQSARDVFDPIDIVQPDLQPLRSSRSYDLQSDDDQDELVIGASPPPQFAQQPSTKSKIVLDLDDFQYRPEFQSRPQEEPPANEDFIFGTGDAPRHDPTPRHSQAATGDLLGMDSTQGSKQSSRMLLDLNDDTPDPREILIDASPSPGMSKVKTRALRSSEVDSDLSDNEGTFQATFVPAAGVVQASDSEQEDSGIVLLSYSQDKVQQEDCGVNLLHSRPLANASDYPVNNPAPPLPRSEPPPSQLIAADNENAFAPTPVSSAALSKHSPDADRHSTAAVPTPRPYSLRTSDAPPPAQMDAKTGLRRVGPSSPVDKAVDFVSRTEPLYRVKPKEDVAAISKELQHNRREILDSSRVRARKVDSWGPGTGEQPPELPKQPPPPAPQAEIRARITESELKYDERKKLNRRKMEKPVAPPTAVLVAPPLGKAY</sequence>
<reference evidence="3" key="3">
    <citation type="submission" date="2015-06" db="UniProtKB">
        <authorList>
            <consortium name="EnsemblMetazoa"/>
        </authorList>
    </citation>
    <scope>IDENTIFICATION</scope>
</reference>
<dbReference type="PANTHER" id="PTHR48125">
    <property type="entry name" value="LP07818P1"/>
    <property type="match status" value="1"/>
</dbReference>
<protein>
    <submittedName>
        <fullName evidence="2 3">Uncharacterized protein</fullName>
    </submittedName>
</protein>
<dbReference type="AlphaFoldDB" id="R7USM0"/>
<dbReference type="EMBL" id="KB300677">
    <property type="protein sequence ID" value="ELU06406.1"/>
    <property type="molecule type" value="Genomic_DNA"/>
</dbReference>
<feature type="region of interest" description="Disordered" evidence="1">
    <location>
        <begin position="371"/>
        <end position="434"/>
    </location>
</feature>
<keyword evidence="4" id="KW-1185">Reference proteome</keyword>
<evidence type="ECO:0000313" key="4">
    <source>
        <dbReference type="Proteomes" id="UP000014760"/>
    </source>
</evidence>
<feature type="compositionally biased region" description="Polar residues" evidence="1">
    <location>
        <begin position="492"/>
        <end position="502"/>
    </location>
</feature>
<feature type="compositionally biased region" description="Low complexity" evidence="1">
    <location>
        <begin position="795"/>
        <end position="808"/>
    </location>
</feature>
<dbReference type="Proteomes" id="UP000014760">
    <property type="component" value="Unassembled WGS sequence"/>
</dbReference>
<gene>
    <name evidence="2" type="ORF">CAPTEDRAFT_198391</name>
</gene>
<feature type="compositionally biased region" description="Polar residues" evidence="1">
    <location>
        <begin position="100"/>
        <end position="115"/>
    </location>
</feature>
<feature type="compositionally biased region" description="Pro residues" evidence="1">
    <location>
        <begin position="609"/>
        <end position="622"/>
    </location>
</feature>
<feature type="compositionally biased region" description="Basic and acidic residues" evidence="1">
    <location>
        <begin position="766"/>
        <end position="781"/>
    </location>
</feature>
<evidence type="ECO:0000313" key="2">
    <source>
        <dbReference type="EMBL" id="ELU06406.1"/>
    </source>
</evidence>
<feature type="region of interest" description="Disordered" evidence="1">
    <location>
        <begin position="728"/>
        <end position="808"/>
    </location>
</feature>
<feature type="compositionally biased region" description="Low complexity" evidence="1">
    <location>
        <begin position="129"/>
        <end position="139"/>
    </location>
</feature>
<feature type="compositionally biased region" description="Polar residues" evidence="1">
    <location>
        <begin position="188"/>
        <end position="199"/>
    </location>
</feature>
<feature type="compositionally biased region" description="Pro residues" evidence="1">
    <location>
        <begin position="751"/>
        <end position="762"/>
    </location>
</feature>
<feature type="compositionally biased region" description="Basic residues" evidence="1">
    <location>
        <begin position="73"/>
        <end position="82"/>
    </location>
</feature>
<feature type="compositionally biased region" description="Basic and acidic residues" evidence="1">
    <location>
        <begin position="728"/>
        <end position="740"/>
    </location>
</feature>
<name>R7USM0_CAPTE</name>
<dbReference type="OMA" id="EFACAPK"/>
<proteinExistence type="predicted"/>
<accession>R7USM0</accession>
<reference evidence="2 4" key="2">
    <citation type="journal article" date="2013" name="Nature">
        <title>Insights into bilaterian evolution from three spiralian genomes.</title>
        <authorList>
            <person name="Simakov O."/>
            <person name="Marletaz F."/>
            <person name="Cho S.J."/>
            <person name="Edsinger-Gonzales E."/>
            <person name="Havlak P."/>
            <person name="Hellsten U."/>
            <person name="Kuo D.H."/>
            <person name="Larsson T."/>
            <person name="Lv J."/>
            <person name="Arendt D."/>
            <person name="Savage R."/>
            <person name="Osoegawa K."/>
            <person name="de Jong P."/>
            <person name="Grimwood J."/>
            <person name="Chapman J.A."/>
            <person name="Shapiro H."/>
            <person name="Aerts A."/>
            <person name="Otillar R.P."/>
            <person name="Terry A.Y."/>
            <person name="Boore J.L."/>
            <person name="Grigoriev I.V."/>
            <person name="Lindberg D.R."/>
            <person name="Seaver E.C."/>
            <person name="Weisblat D.A."/>
            <person name="Putnam N.H."/>
            <person name="Rokhsar D.S."/>
        </authorList>
    </citation>
    <scope>NUCLEOTIDE SEQUENCE</scope>
    <source>
        <strain evidence="2 4">I ESC-2004</strain>
    </source>
</reference>
<feature type="region of interest" description="Disordered" evidence="1">
    <location>
        <begin position="1"/>
        <end position="199"/>
    </location>
</feature>
<dbReference type="EnsemblMetazoa" id="CapteT198391">
    <property type="protein sequence ID" value="CapteP198391"/>
    <property type="gene ID" value="CapteG198391"/>
</dbReference>
<evidence type="ECO:0000256" key="1">
    <source>
        <dbReference type="SAM" id="MobiDB-lite"/>
    </source>
</evidence>
<evidence type="ECO:0000313" key="3">
    <source>
        <dbReference type="EnsemblMetazoa" id="CapteP198391"/>
    </source>
</evidence>
<feature type="compositionally biased region" description="Basic residues" evidence="1">
    <location>
        <begin position="38"/>
        <end position="56"/>
    </location>
</feature>
<feature type="compositionally biased region" description="Polar residues" evidence="1">
    <location>
        <begin position="61"/>
        <end position="72"/>
    </location>
</feature>
<dbReference type="EMBL" id="AMQN01007424">
    <property type="status" value="NOT_ANNOTATED_CDS"/>
    <property type="molecule type" value="Genomic_DNA"/>
</dbReference>
<reference evidence="4" key="1">
    <citation type="submission" date="2012-12" db="EMBL/GenBank/DDBJ databases">
        <authorList>
            <person name="Hellsten U."/>
            <person name="Grimwood J."/>
            <person name="Chapman J.A."/>
            <person name="Shapiro H."/>
            <person name="Aerts A."/>
            <person name="Otillar R.P."/>
            <person name="Terry A.Y."/>
            <person name="Boore J.L."/>
            <person name="Simakov O."/>
            <person name="Marletaz F."/>
            <person name="Cho S.-J."/>
            <person name="Edsinger-Gonzales E."/>
            <person name="Havlak P."/>
            <person name="Kuo D.-H."/>
            <person name="Larsson T."/>
            <person name="Lv J."/>
            <person name="Arendt D."/>
            <person name="Savage R."/>
            <person name="Osoegawa K."/>
            <person name="de Jong P."/>
            <person name="Lindberg D.R."/>
            <person name="Seaver E.C."/>
            <person name="Weisblat D.A."/>
            <person name="Putnam N.H."/>
            <person name="Grigoriev I.V."/>
            <person name="Rokhsar D.S."/>
        </authorList>
    </citation>
    <scope>NUCLEOTIDE SEQUENCE</scope>
    <source>
        <strain evidence="4">I ESC-2004</strain>
    </source>
</reference>
<feature type="region of interest" description="Disordered" evidence="1">
    <location>
        <begin position="450"/>
        <end position="547"/>
    </location>
</feature>
<feature type="region of interest" description="Disordered" evidence="1">
    <location>
        <begin position="602"/>
        <end position="695"/>
    </location>
</feature>
<dbReference type="HOGENOM" id="CLU_348924_0_0_1"/>
<organism evidence="2">
    <name type="scientific">Capitella teleta</name>
    <name type="common">Polychaete worm</name>
    <dbReference type="NCBI Taxonomy" id="283909"/>
    <lineage>
        <taxon>Eukaryota</taxon>
        <taxon>Metazoa</taxon>
        <taxon>Spiralia</taxon>
        <taxon>Lophotrochozoa</taxon>
        <taxon>Annelida</taxon>
        <taxon>Polychaeta</taxon>
        <taxon>Sedentaria</taxon>
        <taxon>Scolecida</taxon>
        <taxon>Capitellidae</taxon>
        <taxon>Capitella</taxon>
    </lineage>
</organism>
<feature type="compositionally biased region" description="Basic and acidic residues" evidence="1">
    <location>
        <begin position="16"/>
        <end position="29"/>
    </location>
</feature>
<feature type="compositionally biased region" description="Basic and acidic residues" evidence="1">
    <location>
        <begin position="162"/>
        <end position="179"/>
    </location>
</feature>